<evidence type="ECO:0000256" key="3">
    <source>
        <dbReference type="PROSITE-ProRule" id="PRU00221"/>
    </source>
</evidence>
<feature type="repeat" description="WD" evidence="3">
    <location>
        <begin position="242"/>
        <end position="284"/>
    </location>
</feature>
<dbReference type="SMART" id="SM00320">
    <property type="entry name" value="WD40"/>
    <property type="match status" value="2"/>
</dbReference>
<feature type="region of interest" description="Disordered" evidence="5">
    <location>
        <begin position="617"/>
        <end position="661"/>
    </location>
</feature>
<evidence type="ECO:0000256" key="1">
    <source>
        <dbReference type="ARBA" id="ARBA00022574"/>
    </source>
</evidence>
<keyword evidence="6" id="KW-0812">Transmembrane</keyword>
<accession>A0A0D9QKV7</accession>
<evidence type="ECO:0000313" key="9">
    <source>
        <dbReference type="Proteomes" id="UP000054561"/>
    </source>
</evidence>
<keyword evidence="9" id="KW-1185">Reference proteome</keyword>
<evidence type="ECO:0000256" key="2">
    <source>
        <dbReference type="ARBA" id="ARBA00022737"/>
    </source>
</evidence>
<feature type="domain" description="DUF1899" evidence="7">
    <location>
        <begin position="127"/>
        <end position="183"/>
    </location>
</feature>
<dbReference type="Pfam" id="PF00400">
    <property type="entry name" value="WD40"/>
    <property type="match status" value="2"/>
</dbReference>
<dbReference type="SMART" id="SM01167">
    <property type="entry name" value="DUF1900"/>
    <property type="match status" value="1"/>
</dbReference>
<dbReference type="VEuPathDB" id="PlasmoDB:AK88_02741"/>
<dbReference type="InterPro" id="IPR015505">
    <property type="entry name" value="Coronin"/>
</dbReference>
<dbReference type="PANTHER" id="PTHR10856">
    <property type="entry name" value="CORONIN"/>
    <property type="match status" value="1"/>
</dbReference>
<dbReference type="Proteomes" id="UP000054561">
    <property type="component" value="Unassembled WGS sequence"/>
</dbReference>
<keyword evidence="1 3" id="KW-0853">WD repeat</keyword>
<dbReference type="GO" id="GO:0051015">
    <property type="term" value="F:actin filament binding"/>
    <property type="evidence" value="ECO:0007669"/>
    <property type="project" value="TreeGrafter"/>
</dbReference>
<dbReference type="FunFam" id="2.130.10.10:FF:000774">
    <property type="entry name" value="Coronin"/>
    <property type="match status" value="1"/>
</dbReference>
<dbReference type="AlphaFoldDB" id="A0A0D9QKV7"/>
<sequence>MAKESESTPFKNNFNSSKKTNATNLASPTSSDRENSEIGYQNSRSDLLKQAGSRRKNKHTFYSYSRKFITVLNYIFCILGIICAWGAIDSLVQDSLVQLVLYSELWKTPVSILPCGFCSNDLLYEVMVVSNMADPSNNLFDDLRICSRVIDSCGIACSSGFVAVPWEVEGGGLIGAIRLENQMRKPPVIKLKGHTSSILDLQFNPCFSEILASGSEDLTVRVWQIPHNDESVKEIKDPQCILKGHKKKISIIDWNPMNYYIMCSSGFDSFVNIWDIENEKRAFQIIMPKKLSSLKWNVKGNLLSGTCVGKYMHIIDPRKKEIASSFHIHGGGKNTKNIWIDGLGGDDNYILSTGFSKNNLREMKLWDLRTTTSALVTMSIDNASAPLIPHYDESTGLIYIIGKGDGNCRYYQHSLGSIRKVNEYKSCSPFRSFGFLPKQICDVYKCEIGRVYKNENNTSIRPISFYVPRKNPTKFQEDLYPPILMHDPDISSRNWINGKDNKMNRINIKDLTQDELRITKKYKCIPQSFNSIIIGEEYISKRTSIIRQFTKKFTFFKKGLHNDGFSSVDSFKESVFVYPKSFKEKWLLTEQGGAQFSSKNSLEGSAALEEAAIAEEGQQDENFPLESEQPFDGTSSGTSELPVHSGDPARLKRGKTQRDSGASCFDALRCARLCRRKDL</sequence>
<feature type="transmembrane region" description="Helical" evidence="6">
    <location>
        <begin position="68"/>
        <end position="88"/>
    </location>
</feature>
<dbReference type="OMA" id="YPPILMH"/>
<dbReference type="InterPro" id="IPR015943">
    <property type="entry name" value="WD40/YVTN_repeat-like_dom_sf"/>
</dbReference>
<evidence type="ECO:0000313" key="8">
    <source>
        <dbReference type="EMBL" id="KJP87573.1"/>
    </source>
</evidence>
<reference evidence="8 9" key="1">
    <citation type="submission" date="2014-03" db="EMBL/GenBank/DDBJ databases">
        <title>The Genome Sequence of Plasmodium fragile nilgiri.</title>
        <authorList>
            <consortium name="The Broad Institute Genomics Platform"/>
            <consortium name="The Broad Institute Genome Sequencing Center for Infectious Disease"/>
            <person name="Neafsey D."/>
            <person name="Duraisingh M."/>
            <person name="Young S.K."/>
            <person name="Zeng Q."/>
            <person name="Gargeya S."/>
            <person name="Abouelleil A."/>
            <person name="Alvarado L."/>
            <person name="Chapman S.B."/>
            <person name="Gainer-Dewar J."/>
            <person name="Goldberg J."/>
            <person name="Griggs A."/>
            <person name="Gujja S."/>
            <person name="Hansen M."/>
            <person name="Howarth C."/>
            <person name="Imamovic A."/>
            <person name="Larimer J."/>
            <person name="Pearson M."/>
            <person name="Poon T.W."/>
            <person name="Priest M."/>
            <person name="Roberts A."/>
            <person name="Saif S."/>
            <person name="Shea T."/>
            <person name="Sykes S."/>
            <person name="Wortman J."/>
            <person name="Nusbaum C."/>
            <person name="Birren B."/>
        </authorList>
    </citation>
    <scope>NUCLEOTIDE SEQUENCE [LARGE SCALE GENOMIC DNA]</scope>
    <source>
        <strain evidence="9">nilgiri</strain>
    </source>
</reference>
<name>A0A0D9QKV7_PLAFR</name>
<dbReference type="RefSeq" id="XP_012335787.1">
    <property type="nucleotide sequence ID" value="XM_012480364.1"/>
</dbReference>
<dbReference type="OrthoDB" id="1850764at2759"/>
<dbReference type="PROSITE" id="PS00678">
    <property type="entry name" value="WD_REPEATS_1"/>
    <property type="match status" value="1"/>
</dbReference>
<organism evidence="8 9">
    <name type="scientific">Plasmodium fragile</name>
    <dbReference type="NCBI Taxonomy" id="5857"/>
    <lineage>
        <taxon>Eukaryota</taxon>
        <taxon>Sar</taxon>
        <taxon>Alveolata</taxon>
        <taxon>Apicomplexa</taxon>
        <taxon>Aconoidasida</taxon>
        <taxon>Haemosporida</taxon>
        <taxon>Plasmodiidae</taxon>
        <taxon>Plasmodium</taxon>
        <taxon>Plasmodium (Plasmodium)</taxon>
    </lineage>
</organism>
<dbReference type="InterPro" id="IPR001680">
    <property type="entry name" value="WD40_rpt"/>
</dbReference>
<dbReference type="EMBL" id="KQ001672">
    <property type="protein sequence ID" value="KJP87573.1"/>
    <property type="molecule type" value="Genomic_DNA"/>
</dbReference>
<dbReference type="InterPro" id="IPR015048">
    <property type="entry name" value="DUF1899"/>
</dbReference>
<feature type="region of interest" description="Disordered" evidence="5">
    <location>
        <begin position="1"/>
        <end position="40"/>
    </location>
</feature>
<evidence type="ECO:0000256" key="6">
    <source>
        <dbReference type="SAM" id="Phobius"/>
    </source>
</evidence>
<dbReference type="PROSITE" id="PS50294">
    <property type="entry name" value="WD_REPEATS_REGION"/>
    <property type="match status" value="2"/>
</dbReference>
<evidence type="ECO:0000256" key="4">
    <source>
        <dbReference type="RuleBase" id="RU280818"/>
    </source>
</evidence>
<evidence type="ECO:0000256" key="5">
    <source>
        <dbReference type="SAM" id="MobiDB-lite"/>
    </source>
</evidence>
<comment type="similarity">
    <text evidence="4">Belongs to the WD repeat coronin family.</text>
</comment>
<keyword evidence="6" id="KW-1133">Transmembrane helix</keyword>
<dbReference type="PANTHER" id="PTHR10856:SF0">
    <property type="entry name" value="CORONIN"/>
    <property type="match status" value="1"/>
</dbReference>
<gene>
    <name evidence="8" type="ORF">AK88_02741</name>
</gene>
<dbReference type="GeneID" id="24268055"/>
<dbReference type="Gene3D" id="2.130.10.10">
    <property type="entry name" value="YVTN repeat-like/Quinoprotein amine dehydrogenase"/>
    <property type="match status" value="1"/>
</dbReference>
<dbReference type="SUPFAM" id="SSF50978">
    <property type="entry name" value="WD40 repeat-like"/>
    <property type="match status" value="1"/>
</dbReference>
<feature type="compositionally biased region" description="Low complexity" evidence="5">
    <location>
        <begin position="7"/>
        <end position="24"/>
    </location>
</feature>
<dbReference type="PROSITE" id="PS50082">
    <property type="entry name" value="WD_REPEATS_2"/>
    <property type="match status" value="2"/>
</dbReference>
<dbReference type="InterPro" id="IPR019775">
    <property type="entry name" value="WD40_repeat_CS"/>
</dbReference>
<protein>
    <recommendedName>
        <fullName evidence="4">Coronin</fullName>
    </recommendedName>
</protein>
<keyword evidence="2 4" id="KW-0677">Repeat</keyword>
<proteinExistence type="inferred from homology"/>
<feature type="repeat" description="WD" evidence="3">
    <location>
        <begin position="191"/>
        <end position="233"/>
    </location>
</feature>
<dbReference type="SMART" id="SM01166">
    <property type="entry name" value="DUF1899"/>
    <property type="match status" value="1"/>
</dbReference>
<dbReference type="GO" id="GO:0007015">
    <property type="term" value="P:actin filament organization"/>
    <property type="evidence" value="ECO:0007669"/>
    <property type="project" value="TreeGrafter"/>
</dbReference>
<dbReference type="Pfam" id="PF16300">
    <property type="entry name" value="WD40_4"/>
    <property type="match status" value="1"/>
</dbReference>
<dbReference type="InterPro" id="IPR036322">
    <property type="entry name" value="WD40_repeat_dom_sf"/>
</dbReference>
<evidence type="ECO:0000259" key="7">
    <source>
        <dbReference type="SMART" id="SM01166"/>
    </source>
</evidence>
<dbReference type="Pfam" id="PF08953">
    <property type="entry name" value="DUF1899"/>
    <property type="match status" value="1"/>
</dbReference>
<keyword evidence="6" id="KW-0472">Membrane</keyword>